<keyword evidence="10 18" id="KW-0732">Signal</keyword>
<dbReference type="CDD" id="cd00051">
    <property type="entry name" value="EFh"/>
    <property type="match status" value="1"/>
</dbReference>
<proteinExistence type="inferred from homology"/>
<keyword evidence="20" id="KW-1185">Reference proteome</keyword>
<dbReference type="Pfam" id="PF25434">
    <property type="entry name" value="NUCB1_N"/>
    <property type="match status" value="1"/>
</dbReference>
<dbReference type="PANTHER" id="PTHR19237:SF20">
    <property type="entry name" value="NUCLEOBINDIN 1"/>
    <property type="match status" value="1"/>
</dbReference>
<accession>A0A5S6QH06</accession>
<dbReference type="Proteomes" id="UP000046395">
    <property type="component" value="Unassembled WGS sequence"/>
</dbReference>
<keyword evidence="6" id="KW-0963">Cytoplasm</keyword>
<dbReference type="GO" id="GO:0005793">
    <property type="term" value="C:endoplasmic reticulum-Golgi intermediate compartment"/>
    <property type="evidence" value="ECO:0007669"/>
    <property type="project" value="TreeGrafter"/>
</dbReference>
<evidence type="ECO:0000256" key="16">
    <source>
        <dbReference type="SAM" id="Coils"/>
    </source>
</evidence>
<keyword evidence="12" id="KW-0106">Calcium</keyword>
<evidence type="ECO:0000256" key="4">
    <source>
        <dbReference type="ARBA" id="ARBA00004613"/>
    </source>
</evidence>
<evidence type="ECO:0000256" key="3">
    <source>
        <dbReference type="ARBA" id="ARBA00004555"/>
    </source>
</evidence>
<dbReference type="STRING" id="70415.A0A5S6QH06"/>
<evidence type="ECO:0000256" key="15">
    <source>
        <dbReference type="ARBA" id="ARBA00023136"/>
    </source>
</evidence>
<sequence length="576" mass="66122">MRFGIVVFFLVPQLSIYPGLCRYVEHSTLPPPPPDYFKEYNLDYERYLKEIVATLESDTAFAERLRNATPEEIQSGKIAEALDFVGHGVRTKLDQIKLVEIERLRRALEQDRDHNSEGSKFEHLDHAKETFDKRDLEKLIRKTAKDLEIIDQQRQQEYKRHEMSEELEFRHSLKNMTEEQRKAAEEARKEELKKLKETKLKHPGSKGQLEQVWEEVDNLPKESFDMKTFFRLHDTNSDGYLDALELEALFQNELDRVYDRKTQFQEREEELTRMRRHVMEEMDKDGNRLISLSEFLGEEKSPDFNSDSDWSVMNPDDAFNENELRSYEAVWEKEHGYVTPHPPADQSQPHYAHNAPPQGQGQYAHAGDVPHGQPVAHPYPQHPGSAPYLQPGNQPYAGVPEHQVPSPNQFQQQQQFNGPPQPVPHAVPQQGGQYQATPNMPNQPPYQDPSYQQGAVPQQHMPVPGQPQHVQYQQYPQQGMNPQAMPVPGQPQGAQFQQPQAMAMPGQPQAAMHAQNVPNPGQYQADHQHLPNAAQYQQHTAPQAGNMPPHGQQQHVQQQQQQYQANAPPPVGVPTM</sequence>
<dbReference type="InterPro" id="IPR040250">
    <property type="entry name" value="Nucleobindin"/>
</dbReference>
<evidence type="ECO:0000256" key="5">
    <source>
        <dbReference type="ARBA" id="ARBA00008063"/>
    </source>
</evidence>
<evidence type="ECO:0000256" key="2">
    <source>
        <dbReference type="ARBA" id="ARBA00004496"/>
    </source>
</evidence>
<dbReference type="InterPro" id="IPR057576">
    <property type="entry name" value="NUCB1_N"/>
</dbReference>
<evidence type="ECO:0000313" key="20">
    <source>
        <dbReference type="Proteomes" id="UP000046395"/>
    </source>
</evidence>
<keyword evidence="11" id="KW-0677">Repeat</keyword>
<dbReference type="WBParaSite" id="TMUE_2000006484.1">
    <property type="protein sequence ID" value="TMUE_2000006484.1"/>
    <property type="gene ID" value="WBGene00291850"/>
</dbReference>
<reference evidence="20" key="2">
    <citation type="submission" date="2014-03" db="EMBL/GenBank/DDBJ databases">
        <title>The whipworm genome and dual-species transcriptomics of an intimate host-pathogen interaction.</title>
        <authorList>
            <person name="Foth B.J."/>
            <person name="Tsai I.J."/>
            <person name="Reid A.J."/>
            <person name="Bancroft A.J."/>
            <person name="Nichol S."/>
            <person name="Tracey A."/>
            <person name="Holroyd N."/>
            <person name="Cotton J.A."/>
            <person name="Stanley E.J."/>
            <person name="Zarowiecki M."/>
            <person name="Liu J.Z."/>
            <person name="Huckvale T."/>
            <person name="Cooper P.J."/>
            <person name="Grencis R.K."/>
            <person name="Berriman M."/>
        </authorList>
    </citation>
    <scope>NUCLEOTIDE SEQUENCE [LARGE SCALE GENOMIC DNA]</scope>
    <source>
        <strain evidence="20">Edinburgh</strain>
    </source>
</reference>
<feature type="compositionally biased region" description="Pro residues" evidence="17">
    <location>
        <begin position="567"/>
        <end position="576"/>
    </location>
</feature>
<feature type="compositionally biased region" description="Low complexity" evidence="17">
    <location>
        <begin position="462"/>
        <end position="515"/>
    </location>
</feature>
<dbReference type="GO" id="GO:0016020">
    <property type="term" value="C:membrane"/>
    <property type="evidence" value="ECO:0007669"/>
    <property type="project" value="UniProtKB-SubCell"/>
</dbReference>
<feature type="compositionally biased region" description="Polar residues" evidence="17">
    <location>
        <begin position="534"/>
        <end position="543"/>
    </location>
</feature>
<dbReference type="SUPFAM" id="SSF47473">
    <property type="entry name" value="EF-hand"/>
    <property type="match status" value="1"/>
</dbReference>
<keyword evidence="16" id="KW-0175">Coiled coil</keyword>
<keyword evidence="14" id="KW-0238">DNA-binding</keyword>
<dbReference type="WBParaSite" id="TMUE_2000006484.2">
    <property type="protein sequence ID" value="TMUE_2000006484.2"/>
    <property type="gene ID" value="WBGene00291850"/>
</dbReference>
<evidence type="ECO:0000256" key="14">
    <source>
        <dbReference type="ARBA" id="ARBA00023125"/>
    </source>
</evidence>
<reference evidence="21" key="3">
    <citation type="submission" date="2019-12" db="UniProtKB">
        <authorList>
            <consortium name="WormBaseParasite"/>
        </authorList>
    </citation>
    <scope>IDENTIFICATION</scope>
</reference>
<evidence type="ECO:0000256" key="1">
    <source>
        <dbReference type="ARBA" id="ARBA00004170"/>
    </source>
</evidence>
<dbReference type="GO" id="GO:0070062">
    <property type="term" value="C:extracellular exosome"/>
    <property type="evidence" value="ECO:0007669"/>
    <property type="project" value="TreeGrafter"/>
</dbReference>
<feature type="coiled-coil region" evidence="16">
    <location>
        <begin position="133"/>
        <end position="201"/>
    </location>
</feature>
<dbReference type="GO" id="GO:0005509">
    <property type="term" value="F:calcium ion binding"/>
    <property type="evidence" value="ECO:0007669"/>
    <property type="project" value="InterPro"/>
</dbReference>
<dbReference type="GO" id="GO:0003677">
    <property type="term" value="F:DNA binding"/>
    <property type="evidence" value="ECO:0007669"/>
    <property type="project" value="UniProtKB-KW"/>
</dbReference>
<evidence type="ECO:0000256" key="18">
    <source>
        <dbReference type="SAM" id="SignalP"/>
    </source>
</evidence>
<keyword evidence="7" id="KW-0964">Secreted</keyword>
<evidence type="ECO:0000256" key="10">
    <source>
        <dbReference type="ARBA" id="ARBA00022729"/>
    </source>
</evidence>
<dbReference type="PANTHER" id="PTHR19237">
    <property type="entry name" value="NUCLEOBINDIN"/>
    <property type="match status" value="1"/>
</dbReference>
<evidence type="ECO:0000259" key="19">
    <source>
        <dbReference type="PROSITE" id="PS50222"/>
    </source>
</evidence>
<keyword evidence="15" id="KW-0472">Membrane</keyword>
<evidence type="ECO:0000256" key="13">
    <source>
        <dbReference type="ARBA" id="ARBA00023034"/>
    </source>
</evidence>
<evidence type="ECO:0000256" key="11">
    <source>
        <dbReference type="ARBA" id="ARBA00022737"/>
    </source>
</evidence>
<name>A0A5S6QH06_TRIMR</name>
<evidence type="ECO:0000313" key="21">
    <source>
        <dbReference type="WBParaSite" id="TMUE_2000006484.1"/>
    </source>
</evidence>
<dbReference type="Gene3D" id="1.10.238.10">
    <property type="entry name" value="EF-hand"/>
    <property type="match status" value="1"/>
</dbReference>
<dbReference type="Pfam" id="PF13499">
    <property type="entry name" value="EF-hand_7"/>
    <property type="match status" value="1"/>
</dbReference>
<evidence type="ECO:0000256" key="12">
    <source>
        <dbReference type="ARBA" id="ARBA00022837"/>
    </source>
</evidence>
<dbReference type="GO" id="GO:0005085">
    <property type="term" value="F:guanyl-nucleotide exchange factor activity"/>
    <property type="evidence" value="ECO:0007669"/>
    <property type="project" value="UniProtKB-KW"/>
</dbReference>
<evidence type="ECO:0000256" key="9">
    <source>
        <dbReference type="ARBA" id="ARBA00022658"/>
    </source>
</evidence>
<protein>
    <submittedName>
        <fullName evidence="21">EF-hand domain-containing protein</fullName>
    </submittedName>
</protein>
<keyword evidence="8" id="KW-0597">Phosphoprotein</keyword>
<feature type="compositionally biased region" description="Low complexity" evidence="17">
    <location>
        <begin position="403"/>
        <end position="418"/>
    </location>
</feature>
<dbReference type="InterPro" id="IPR018247">
    <property type="entry name" value="EF_Hand_1_Ca_BS"/>
</dbReference>
<evidence type="ECO:0000256" key="17">
    <source>
        <dbReference type="SAM" id="MobiDB-lite"/>
    </source>
</evidence>
<feature type="region of interest" description="Disordered" evidence="17">
    <location>
        <begin position="337"/>
        <end position="576"/>
    </location>
</feature>
<dbReference type="InterPro" id="IPR002048">
    <property type="entry name" value="EF_hand_dom"/>
</dbReference>
<keyword evidence="9" id="KW-0344">Guanine-nucleotide releasing factor</keyword>
<evidence type="ECO:0000256" key="7">
    <source>
        <dbReference type="ARBA" id="ARBA00022525"/>
    </source>
</evidence>
<evidence type="ECO:0000256" key="6">
    <source>
        <dbReference type="ARBA" id="ARBA00022490"/>
    </source>
</evidence>
<dbReference type="GO" id="GO:0005794">
    <property type="term" value="C:Golgi apparatus"/>
    <property type="evidence" value="ECO:0007669"/>
    <property type="project" value="UniProtKB-SubCell"/>
</dbReference>
<dbReference type="InterPro" id="IPR011992">
    <property type="entry name" value="EF-hand-dom_pair"/>
</dbReference>
<feature type="domain" description="EF-hand" evidence="19">
    <location>
        <begin position="221"/>
        <end position="256"/>
    </location>
</feature>
<feature type="compositionally biased region" description="Low complexity" evidence="17">
    <location>
        <begin position="552"/>
        <end position="564"/>
    </location>
</feature>
<keyword evidence="13" id="KW-0333">Golgi apparatus</keyword>
<feature type="signal peptide" evidence="18">
    <location>
        <begin position="1"/>
        <end position="21"/>
    </location>
</feature>
<reference evidence="20" key="1">
    <citation type="submission" date="2013-11" db="EMBL/GenBank/DDBJ databases">
        <authorList>
            <person name="Aslett M."/>
        </authorList>
    </citation>
    <scope>NUCLEOTIDE SEQUENCE [LARGE SCALE GENOMIC DNA]</scope>
    <source>
        <strain evidence="20">Edinburgh</strain>
    </source>
</reference>
<evidence type="ECO:0000256" key="8">
    <source>
        <dbReference type="ARBA" id="ARBA00022553"/>
    </source>
</evidence>
<comment type="subcellular location">
    <subcellularLocation>
        <location evidence="2">Cytoplasm</location>
    </subcellularLocation>
    <subcellularLocation>
        <location evidence="3">Golgi apparatus</location>
    </subcellularLocation>
    <subcellularLocation>
        <location evidence="1">Membrane</location>
        <topology evidence="1">Peripheral membrane protein</topology>
    </subcellularLocation>
    <subcellularLocation>
        <location evidence="4">Secreted</location>
    </subcellularLocation>
</comment>
<dbReference type="PROSITE" id="PS50222">
    <property type="entry name" value="EF_HAND_2"/>
    <property type="match status" value="1"/>
</dbReference>
<comment type="similarity">
    <text evidence="5">Belongs to the nucleobindin family.</text>
</comment>
<dbReference type="AlphaFoldDB" id="A0A5S6QH06"/>
<dbReference type="PROSITE" id="PS00018">
    <property type="entry name" value="EF_HAND_1"/>
    <property type="match status" value="2"/>
</dbReference>
<organism evidence="20 21">
    <name type="scientific">Trichuris muris</name>
    <name type="common">Mouse whipworm</name>
    <dbReference type="NCBI Taxonomy" id="70415"/>
    <lineage>
        <taxon>Eukaryota</taxon>
        <taxon>Metazoa</taxon>
        <taxon>Ecdysozoa</taxon>
        <taxon>Nematoda</taxon>
        <taxon>Enoplea</taxon>
        <taxon>Dorylaimia</taxon>
        <taxon>Trichinellida</taxon>
        <taxon>Trichuridae</taxon>
        <taxon>Trichuris</taxon>
    </lineage>
</organism>
<feature type="chain" id="PRO_5044624291" evidence="18">
    <location>
        <begin position="22"/>
        <end position="576"/>
    </location>
</feature>